<evidence type="ECO:0000313" key="2">
    <source>
        <dbReference type="EMBL" id="GIL57091.1"/>
    </source>
</evidence>
<accession>A0A8J4BEM4</accession>
<dbReference type="Proteomes" id="UP000747399">
    <property type="component" value="Unassembled WGS sequence"/>
</dbReference>
<name>A0A8J4BEM4_9CHLO</name>
<evidence type="ECO:0000256" key="1">
    <source>
        <dbReference type="SAM" id="MobiDB-lite"/>
    </source>
</evidence>
<protein>
    <submittedName>
        <fullName evidence="2">Uncharacterized protein</fullName>
    </submittedName>
</protein>
<feature type="region of interest" description="Disordered" evidence="1">
    <location>
        <begin position="27"/>
        <end position="50"/>
    </location>
</feature>
<gene>
    <name evidence="2" type="ORF">Vafri_12370</name>
</gene>
<evidence type="ECO:0000313" key="3">
    <source>
        <dbReference type="Proteomes" id="UP000747399"/>
    </source>
</evidence>
<organism evidence="2 3">
    <name type="scientific">Volvox africanus</name>
    <dbReference type="NCBI Taxonomy" id="51714"/>
    <lineage>
        <taxon>Eukaryota</taxon>
        <taxon>Viridiplantae</taxon>
        <taxon>Chlorophyta</taxon>
        <taxon>core chlorophytes</taxon>
        <taxon>Chlorophyceae</taxon>
        <taxon>CS clade</taxon>
        <taxon>Chlamydomonadales</taxon>
        <taxon>Volvocaceae</taxon>
        <taxon>Volvox</taxon>
    </lineage>
</organism>
<keyword evidence="3" id="KW-1185">Reference proteome</keyword>
<comment type="caution">
    <text evidence="2">The sequence shown here is derived from an EMBL/GenBank/DDBJ whole genome shotgun (WGS) entry which is preliminary data.</text>
</comment>
<proteinExistence type="predicted"/>
<sequence>MSYPMCSSSLYHSSGTAPTVLRLGRSSSLESLPGSGIRPSSSSSSSSASSASPAATVAASFAPATATSASGSATASAAVAIRDFPVVRVEGCRLRTVSWPVSYWLVWGITEYGGPFGMTFA</sequence>
<dbReference type="AlphaFoldDB" id="A0A8J4BEM4"/>
<dbReference type="EMBL" id="BNCO01000026">
    <property type="protein sequence ID" value="GIL57091.1"/>
    <property type="molecule type" value="Genomic_DNA"/>
</dbReference>
<reference evidence="2" key="1">
    <citation type="journal article" date="2021" name="Proc. Natl. Acad. Sci. U.S.A.">
        <title>Three genomes in the algal genus Volvox reveal the fate of a haploid sex-determining region after a transition to homothallism.</title>
        <authorList>
            <person name="Yamamoto K."/>
            <person name="Hamaji T."/>
            <person name="Kawai-Toyooka H."/>
            <person name="Matsuzaki R."/>
            <person name="Takahashi F."/>
            <person name="Nishimura Y."/>
            <person name="Kawachi M."/>
            <person name="Noguchi H."/>
            <person name="Minakuchi Y."/>
            <person name="Umen J.G."/>
            <person name="Toyoda A."/>
            <person name="Nozaki H."/>
        </authorList>
    </citation>
    <scope>NUCLEOTIDE SEQUENCE</scope>
    <source>
        <strain evidence="2">NIES-3780</strain>
    </source>
</reference>